<sequence>MFVTYLNGPRDQAEGPGDGVEAVALEIAGAVESLTNLWSLAVQEAPLRLSVSQLRALRALQTAPGLNLTALAERLDVGLPTASRLCDRLEAAGLLERTLHPLNRREVQLCLTASGLRVFTDVAERQRRALAAVLEVMDPAERTALSRGMRAFLAAQDAALPQTGDPSKLSPPMA</sequence>
<dbReference type="PANTHER" id="PTHR33164">
    <property type="entry name" value="TRANSCRIPTIONAL REGULATOR, MARR FAMILY"/>
    <property type="match status" value="1"/>
</dbReference>
<dbReference type="Proteomes" id="UP000195105">
    <property type="component" value="Unassembled WGS sequence"/>
</dbReference>
<dbReference type="Gene3D" id="1.10.10.10">
    <property type="entry name" value="Winged helix-like DNA-binding domain superfamily/Winged helix DNA-binding domain"/>
    <property type="match status" value="1"/>
</dbReference>
<dbReference type="GO" id="GO:0003677">
    <property type="term" value="F:DNA binding"/>
    <property type="evidence" value="ECO:0007669"/>
    <property type="project" value="UniProtKB-KW"/>
</dbReference>
<dbReference type="InterPro" id="IPR036390">
    <property type="entry name" value="WH_DNA-bd_sf"/>
</dbReference>
<evidence type="ECO:0000256" key="1">
    <source>
        <dbReference type="ARBA" id="ARBA00023015"/>
    </source>
</evidence>
<keyword evidence="1" id="KW-0805">Transcription regulation</keyword>
<keyword evidence="2" id="KW-0238">DNA-binding</keyword>
<dbReference type="InterPro" id="IPR023187">
    <property type="entry name" value="Tscrpt_reg_MarR-type_CS"/>
</dbReference>
<dbReference type="RefSeq" id="WP_086599441.1">
    <property type="nucleotide sequence ID" value="NZ_NGFN01000012.1"/>
</dbReference>
<keyword evidence="3" id="KW-0804">Transcription</keyword>
<dbReference type="InterPro" id="IPR039422">
    <property type="entry name" value="MarR/SlyA-like"/>
</dbReference>
<dbReference type="AlphaFoldDB" id="A0A243SA19"/>
<evidence type="ECO:0000313" key="6">
    <source>
        <dbReference type="Proteomes" id="UP000195105"/>
    </source>
</evidence>
<accession>A0A243SA19</accession>
<comment type="caution">
    <text evidence="5">The sequence shown here is derived from an EMBL/GenBank/DDBJ whole genome shotgun (WGS) entry which is preliminary data.</text>
</comment>
<dbReference type="PROSITE" id="PS50995">
    <property type="entry name" value="HTH_MARR_2"/>
    <property type="match status" value="1"/>
</dbReference>
<organism evidence="5 6">
    <name type="scientific">Streptomyces swartbergensis</name>
    <dbReference type="NCBI Taxonomy" id="487165"/>
    <lineage>
        <taxon>Bacteria</taxon>
        <taxon>Bacillati</taxon>
        <taxon>Actinomycetota</taxon>
        <taxon>Actinomycetes</taxon>
        <taxon>Kitasatosporales</taxon>
        <taxon>Streptomycetaceae</taxon>
        <taxon>Streptomyces</taxon>
    </lineage>
</organism>
<evidence type="ECO:0000256" key="2">
    <source>
        <dbReference type="ARBA" id="ARBA00023125"/>
    </source>
</evidence>
<dbReference type="Pfam" id="PF01047">
    <property type="entry name" value="MarR"/>
    <property type="match status" value="1"/>
</dbReference>
<dbReference type="EMBL" id="NGFN01000012">
    <property type="protein sequence ID" value="OUD04489.1"/>
    <property type="molecule type" value="Genomic_DNA"/>
</dbReference>
<evidence type="ECO:0000256" key="3">
    <source>
        <dbReference type="ARBA" id="ARBA00023163"/>
    </source>
</evidence>
<reference evidence="5 6" key="1">
    <citation type="submission" date="2017-05" db="EMBL/GenBank/DDBJ databases">
        <title>Biotechnological potential of actinobacteria isolated from South African environments.</title>
        <authorList>
            <person name="Le Roes-Hill M."/>
            <person name="Prins A."/>
            <person name="Durrell K.A."/>
        </authorList>
    </citation>
    <scope>NUCLEOTIDE SEQUENCE [LARGE SCALE GENOMIC DNA]</scope>
    <source>
        <strain evidence="5 6">HMC13</strain>
    </source>
</reference>
<evidence type="ECO:0000259" key="4">
    <source>
        <dbReference type="PROSITE" id="PS50995"/>
    </source>
</evidence>
<keyword evidence="6" id="KW-1185">Reference proteome</keyword>
<dbReference type="GO" id="GO:0006950">
    <property type="term" value="P:response to stress"/>
    <property type="evidence" value="ECO:0007669"/>
    <property type="project" value="TreeGrafter"/>
</dbReference>
<feature type="domain" description="HTH marR-type" evidence="4">
    <location>
        <begin position="20"/>
        <end position="154"/>
    </location>
</feature>
<proteinExistence type="predicted"/>
<evidence type="ECO:0000313" key="5">
    <source>
        <dbReference type="EMBL" id="OUD04489.1"/>
    </source>
</evidence>
<name>A0A243SA19_9ACTN</name>
<dbReference type="GO" id="GO:0003700">
    <property type="term" value="F:DNA-binding transcription factor activity"/>
    <property type="evidence" value="ECO:0007669"/>
    <property type="project" value="InterPro"/>
</dbReference>
<dbReference type="InterPro" id="IPR000835">
    <property type="entry name" value="HTH_MarR-typ"/>
</dbReference>
<dbReference type="PANTHER" id="PTHR33164:SF94">
    <property type="entry name" value="TRANSCRIPTIONAL REGULATORY PROTEIN-RELATED"/>
    <property type="match status" value="1"/>
</dbReference>
<protein>
    <submittedName>
        <fullName evidence="5">MarR family transcriptional regulator</fullName>
    </submittedName>
</protein>
<dbReference type="SUPFAM" id="SSF46785">
    <property type="entry name" value="Winged helix' DNA-binding domain"/>
    <property type="match status" value="1"/>
</dbReference>
<dbReference type="SMART" id="SM00347">
    <property type="entry name" value="HTH_MARR"/>
    <property type="match status" value="1"/>
</dbReference>
<dbReference type="InterPro" id="IPR036388">
    <property type="entry name" value="WH-like_DNA-bd_sf"/>
</dbReference>
<gene>
    <name evidence="5" type="ORF">CA983_03755</name>
</gene>
<dbReference type="PROSITE" id="PS01117">
    <property type="entry name" value="HTH_MARR_1"/>
    <property type="match status" value="1"/>
</dbReference>